<evidence type="ECO:0000256" key="1">
    <source>
        <dbReference type="ARBA" id="ARBA00004496"/>
    </source>
</evidence>
<dbReference type="PANTHER" id="PTHR21373:SF0">
    <property type="entry name" value="N-ALPHA-ACETYLTRANSFERASE 35, NATC AUXILIARY SUBUNIT"/>
    <property type="match status" value="1"/>
</dbReference>
<dbReference type="OrthoDB" id="269405at2759"/>
<feature type="region of interest" description="Disordered" evidence="4">
    <location>
        <begin position="547"/>
        <end position="576"/>
    </location>
</feature>
<comment type="similarity">
    <text evidence="2">Belongs to the MAK10 family.</text>
</comment>
<name>A0A1E3PM51_9ASCO</name>
<dbReference type="InterPro" id="IPR057982">
    <property type="entry name" value="TPR_NAA35"/>
</dbReference>
<evidence type="ECO:0000313" key="7">
    <source>
        <dbReference type="EMBL" id="ODQ66380.1"/>
    </source>
</evidence>
<evidence type="ECO:0008006" key="9">
    <source>
        <dbReference type="Google" id="ProtNLM"/>
    </source>
</evidence>
<dbReference type="STRING" id="857566.A0A1E3PM51"/>
<protein>
    <recommendedName>
        <fullName evidence="9">Mak10-domain-containing protein</fullName>
    </recommendedName>
</protein>
<dbReference type="InterPro" id="IPR007244">
    <property type="entry name" value="Naa35_N"/>
</dbReference>
<feature type="compositionally biased region" description="Basic residues" evidence="4">
    <location>
        <begin position="553"/>
        <end position="565"/>
    </location>
</feature>
<proteinExistence type="inferred from homology"/>
<dbReference type="EMBL" id="KV454408">
    <property type="protein sequence ID" value="ODQ66380.1"/>
    <property type="molecule type" value="Genomic_DNA"/>
</dbReference>
<dbReference type="AlphaFoldDB" id="A0A1E3PM51"/>
<sequence>MSSHTPYADHTFKNITDEFESQVSQLGVGELVQSPAFTLFEGVSALEIGNPKMDSGMNQISLASCIEKLPSIETASGALWVIDQIFCREMAWHQGASLIQNVLSCVKVEQFLSQTNGSDALALLNSKNPQCWDDVVEAYIAATVKSISIMINLMIEGSVIEEEDIVLSKYDLSLLDTIHEKAVVELLNKSISWIKTQKDQNQQLINRLEFRLALFCILGHYTQNYQPVADKNQRPIAEDVAEALGVINASVIDAEENMFPQYDGTLFSTTIQGRISNNAPARLLVTVSTTEAFRLMKFLLEDLQYIVNVEKINNSAGLLGFLVKFAGKNEQALPFARGFLRYLTADISSLMILGESCTAWVKRDLIENTCSTPFGQYFLQETHDNPEVTTAINNFIYQAGLCYMDLICSTTNNRPRQHRLLGHAIVSWDSLQVAAETLEADLENYFPMDTIEVPDNETTSKKTSKSSKTEPAKVPAVPLSSWVYLRKLQIMIWVALLGFELDIYKPWEFSFVYWYTNYLTTIRQGHLSRAQLYLVQNLDRARQLEIDQFNNSRKSKQNKNKKKNNSKGSAIKSTATLPTTGISPSIDPVQTIPAMEMSLQLIHVLVMEADSLSQLSEANMYLTAAFDKAGLFRHPTTIGGDESTVRELQYNLRLKPFSSVGVPELPSHAEYLQSSGFSKLSPVELLLNASHMARSAKEKIEVIAKMVAGFGQVDDEVEALKRSSVGIAVSAGMLTRAYSVIDTDDRATTKELEGKMVITKGKYHKFFPVVDYKA</sequence>
<dbReference type="Proteomes" id="UP000095009">
    <property type="component" value="Unassembled WGS sequence"/>
</dbReference>
<dbReference type="GO" id="GO:0031417">
    <property type="term" value="C:NatC complex"/>
    <property type="evidence" value="ECO:0007669"/>
    <property type="project" value="InterPro"/>
</dbReference>
<evidence type="ECO:0000256" key="3">
    <source>
        <dbReference type="ARBA" id="ARBA00022490"/>
    </source>
</evidence>
<organism evidence="7 8">
    <name type="scientific">Nadsonia fulvescens var. elongata DSM 6958</name>
    <dbReference type="NCBI Taxonomy" id="857566"/>
    <lineage>
        <taxon>Eukaryota</taxon>
        <taxon>Fungi</taxon>
        <taxon>Dikarya</taxon>
        <taxon>Ascomycota</taxon>
        <taxon>Saccharomycotina</taxon>
        <taxon>Dipodascomycetes</taxon>
        <taxon>Dipodascales</taxon>
        <taxon>Dipodascales incertae sedis</taxon>
        <taxon>Nadsonia</taxon>
    </lineage>
</organism>
<evidence type="ECO:0000259" key="6">
    <source>
        <dbReference type="Pfam" id="PF25789"/>
    </source>
</evidence>
<reference evidence="7 8" key="1">
    <citation type="journal article" date="2016" name="Proc. Natl. Acad. Sci. U.S.A.">
        <title>Comparative genomics of biotechnologically important yeasts.</title>
        <authorList>
            <person name="Riley R."/>
            <person name="Haridas S."/>
            <person name="Wolfe K.H."/>
            <person name="Lopes M.R."/>
            <person name="Hittinger C.T."/>
            <person name="Goeker M."/>
            <person name="Salamov A.A."/>
            <person name="Wisecaver J.H."/>
            <person name="Long T.M."/>
            <person name="Calvey C.H."/>
            <person name="Aerts A.L."/>
            <person name="Barry K.W."/>
            <person name="Choi C."/>
            <person name="Clum A."/>
            <person name="Coughlan A.Y."/>
            <person name="Deshpande S."/>
            <person name="Douglass A.P."/>
            <person name="Hanson S.J."/>
            <person name="Klenk H.-P."/>
            <person name="LaButti K.M."/>
            <person name="Lapidus A."/>
            <person name="Lindquist E.A."/>
            <person name="Lipzen A.M."/>
            <person name="Meier-Kolthoff J.P."/>
            <person name="Ohm R.A."/>
            <person name="Otillar R.P."/>
            <person name="Pangilinan J.L."/>
            <person name="Peng Y."/>
            <person name="Rokas A."/>
            <person name="Rosa C.A."/>
            <person name="Scheuner C."/>
            <person name="Sibirny A.A."/>
            <person name="Slot J.C."/>
            <person name="Stielow J.B."/>
            <person name="Sun H."/>
            <person name="Kurtzman C.P."/>
            <person name="Blackwell M."/>
            <person name="Grigoriev I.V."/>
            <person name="Jeffries T.W."/>
        </authorList>
    </citation>
    <scope>NUCLEOTIDE SEQUENCE [LARGE SCALE GENOMIC DNA]</scope>
    <source>
        <strain evidence="7 8">DSM 6958</strain>
    </source>
</reference>
<keyword evidence="8" id="KW-1185">Reference proteome</keyword>
<feature type="domain" description="NAA35-like N-terminal" evidence="5">
    <location>
        <begin position="29"/>
        <end position="183"/>
    </location>
</feature>
<evidence type="ECO:0000259" key="5">
    <source>
        <dbReference type="Pfam" id="PF04112"/>
    </source>
</evidence>
<feature type="domain" description="NAA35-like TPR repeats" evidence="6">
    <location>
        <begin position="306"/>
        <end position="770"/>
    </location>
</feature>
<evidence type="ECO:0000256" key="4">
    <source>
        <dbReference type="SAM" id="MobiDB-lite"/>
    </source>
</evidence>
<keyword evidence="3" id="KW-0963">Cytoplasm</keyword>
<evidence type="ECO:0000313" key="8">
    <source>
        <dbReference type="Proteomes" id="UP000095009"/>
    </source>
</evidence>
<accession>A0A1E3PM51</accession>
<dbReference type="Pfam" id="PF04112">
    <property type="entry name" value="Mak10"/>
    <property type="match status" value="1"/>
</dbReference>
<dbReference type="PANTHER" id="PTHR21373">
    <property type="entry name" value="GLUCOSE REPRESSIBLE PROTEIN MAK10"/>
    <property type="match status" value="1"/>
</dbReference>
<evidence type="ECO:0000256" key="2">
    <source>
        <dbReference type="ARBA" id="ARBA00006289"/>
    </source>
</evidence>
<dbReference type="InterPro" id="IPR057983">
    <property type="entry name" value="NAA35-like_N"/>
</dbReference>
<comment type="subcellular location">
    <subcellularLocation>
        <location evidence="1">Cytoplasm</location>
    </subcellularLocation>
</comment>
<dbReference type="Pfam" id="PF25789">
    <property type="entry name" value="TPR_NAA35"/>
    <property type="match status" value="1"/>
</dbReference>
<gene>
    <name evidence="7" type="ORF">NADFUDRAFT_50296</name>
</gene>